<comment type="cofactor">
    <cofactor evidence="7">
        <name>[2Fe-2S] cluster</name>
        <dbReference type="ChEBI" id="CHEBI:190135"/>
    </cofactor>
    <text evidence="7">Binds 1 [2Fe-2S] cluster.</text>
</comment>
<evidence type="ECO:0000256" key="2">
    <source>
        <dbReference type="ARBA" id="ARBA00022714"/>
    </source>
</evidence>
<dbReference type="OrthoDB" id="9807941at2"/>
<dbReference type="InterPro" id="IPR002023">
    <property type="entry name" value="NuoE-like"/>
</dbReference>
<accession>A0A172TRF2</accession>
<dbReference type="EMBL" id="CP011390">
    <property type="protein sequence ID" value="ANE49562.1"/>
    <property type="molecule type" value="Genomic_DNA"/>
</dbReference>
<dbReference type="PIRSF" id="PIRSF000216">
    <property type="entry name" value="NADH_DH_24kDa"/>
    <property type="match status" value="1"/>
</dbReference>
<evidence type="ECO:0000256" key="4">
    <source>
        <dbReference type="ARBA" id="ARBA00023004"/>
    </source>
</evidence>
<evidence type="ECO:0000256" key="5">
    <source>
        <dbReference type="ARBA" id="ARBA00023014"/>
    </source>
</evidence>
<feature type="binding site" evidence="7">
    <location>
        <position position="85"/>
    </location>
    <ligand>
        <name>[2Fe-2S] cluster</name>
        <dbReference type="ChEBI" id="CHEBI:190135"/>
    </ligand>
</feature>
<reference evidence="8 9" key="2">
    <citation type="journal article" date="2016" name="Int. J. Syst. Evol. Microbiol.">
        <title>Flavisolibacter tropicus sp. nov., isolated from tropical soil.</title>
        <authorList>
            <person name="Lee J.J."/>
            <person name="Kang M.S."/>
            <person name="Kim G.S."/>
            <person name="Lee C.S."/>
            <person name="Lim S."/>
            <person name="Lee J."/>
            <person name="Roh S.H."/>
            <person name="Kang H."/>
            <person name="Ha J.M."/>
            <person name="Bae S."/>
            <person name="Jung H.Y."/>
            <person name="Kim M.K."/>
        </authorList>
    </citation>
    <scope>NUCLEOTIDE SEQUENCE [LARGE SCALE GENOMIC DNA]</scope>
    <source>
        <strain evidence="8 9">LCS9</strain>
    </source>
</reference>
<dbReference type="PANTHER" id="PTHR10371">
    <property type="entry name" value="NADH DEHYDROGENASE UBIQUINONE FLAVOPROTEIN 2, MITOCHONDRIAL"/>
    <property type="match status" value="1"/>
</dbReference>
<dbReference type="FunFam" id="1.10.10.1590:FF:000001">
    <property type="entry name" value="NADH-quinone oxidoreductase subunit E"/>
    <property type="match status" value="1"/>
</dbReference>
<evidence type="ECO:0000256" key="3">
    <source>
        <dbReference type="ARBA" id="ARBA00022723"/>
    </source>
</evidence>
<dbReference type="PANTHER" id="PTHR10371:SF3">
    <property type="entry name" value="NADH DEHYDROGENASE [UBIQUINONE] FLAVOPROTEIN 2, MITOCHONDRIAL"/>
    <property type="match status" value="1"/>
</dbReference>
<keyword evidence="4 7" id="KW-0408">Iron</keyword>
<dbReference type="CDD" id="cd03064">
    <property type="entry name" value="TRX_Fd_NuoE"/>
    <property type="match status" value="1"/>
</dbReference>
<dbReference type="RefSeq" id="WP_066401677.1">
    <property type="nucleotide sequence ID" value="NZ_CP011390.1"/>
</dbReference>
<evidence type="ECO:0000256" key="6">
    <source>
        <dbReference type="ARBA" id="ARBA00034078"/>
    </source>
</evidence>
<dbReference type="InterPro" id="IPR041921">
    <property type="entry name" value="NuoE_N"/>
</dbReference>
<dbReference type="InterPro" id="IPR042128">
    <property type="entry name" value="NuoE_dom"/>
</dbReference>
<keyword evidence="5 7" id="KW-0411">Iron-sulfur</keyword>
<dbReference type="SUPFAM" id="SSF52833">
    <property type="entry name" value="Thioredoxin-like"/>
    <property type="match status" value="1"/>
</dbReference>
<dbReference type="Gene3D" id="1.10.10.1590">
    <property type="entry name" value="NADH-quinone oxidoreductase subunit E"/>
    <property type="match status" value="1"/>
</dbReference>
<evidence type="ECO:0000313" key="9">
    <source>
        <dbReference type="Proteomes" id="UP000077177"/>
    </source>
</evidence>
<dbReference type="Pfam" id="PF01257">
    <property type="entry name" value="2Fe-2S_thioredx"/>
    <property type="match status" value="1"/>
</dbReference>
<dbReference type="KEGG" id="fla:SY85_02640"/>
<feature type="binding site" evidence="7">
    <location>
        <position position="121"/>
    </location>
    <ligand>
        <name>[2Fe-2S] cluster</name>
        <dbReference type="ChEBI" id="CHEBI:190135"/>
    </ligand>
</feature>
<dbReference type="Gene3D" id="3.40.30.10">
    <property type="entry name" value="Glutaredoxin"/>
    <property type="match status" value="1"/>
</dbReference>
<keyword evidence="3 7" id="KW-0479">Metal-binding</keyword>
<dbReference type="PROSITE" id="PS01099">
    <property type="entry name" value="COMPLEX1_24K"/>
    <property type="match status" value="1"/>
</dbReference>
<dbReference type="PATRIC" id="fig|1492898.3.peg.575"/>
<dbReference type="NCBIfam" id="TIGR01958">
    <property type="entry name" value="nuoE_fam"/>
    <property type="match status" value="1"/>
</dbReference>
<feature type="binding site" evidence="7">
    <location>
        <position position="80"/>
    </location>
    <ligand>
        <name>[2Fe-2S] cluster</name>
        <dbReference type="ChEBI" id="CHEBI:190135"/>
    </ligand>
</feature>
<evidence type="ECO:0000256" key="1">
    <source>
        <dbReference type="ARBA" id="ARBA00010643"/>
    </source>
</evidence>
<reference evidence="9" key="1">
    <citation type="submission" date="2015-01" db="EMBL/GenBank/DDBJ databases">
        <title>Flavisolibacter sp./LCS9/ whole genome sequencing.</title>
        <authorList>
            <person name="Kim M.K."/>
            <person name="Srinivasan S."/>
            <person name="Lee J.-J."/>
        </authorList>
    </citation>
    <scope>NUCLEOTIDE SEQUENCE [LARGE SCALE GENOMIC DNA]</scope>
    <source>
        <strain evidence="9">LCS9</strain>
    </source>
</reference>
<name>A0A172TRF2_9BACT</name>
<evidence type="ECO:0000256" key="7">
    <source>
        <dbReference type="PIRSR" id="PIRSR000216-1"/>
    </source>
</evidence>
<dbReference type="GO" id="GO:0051537">
    <property type="term" value="F:2 iron, 2 sulfur cluster binding"/>
    <property type="evidence" value="ECO:0007669"/>
    <property type="project" value="UniProtKB-KW"/>
</dbReference>
<dbReference type="NCBIfam" id="NF005722">
    <property type="entry name" value="PRK07539.1-2"/>
    <property type="match status" value="1"/>
</dbReference>
<dbReference type="STRING" id="1492898.SY85_02640"/>
<dbReference type="AlphaFoldDB" id="A0A172TRF2"/>
<dbReference type="GO" id="GO:0003954">
    <property type="term" value="F:NADH dehydrogenase activity"/>
    <property type="evidence" value="ECO:0007669"/>
    <property type="project" value="TreeGrafter"/>
</dbReference>
<protein>
    <submittedName>
        <fullName evidence="8">NADH dehydrogenase</fullName>
    </submittedName>
</protein>
<keyword evidence="9" id="KW-1185">Reference proteome</keyword>
<feature type="binding site" evidence="7">
    <location>
        <position position="125"/>
    </location>
    <ligand>
        <name>[2Fe-2S] cluster</name>
        <dbReference type="ChEBI" id="CHEBI:190135"/>
    </ligand>
</feature>
<dbReference type="InterPro" id="IPR036249">
    <property type="entry name" value="Thioredoxin-like_sf"/>
</dbReference>
<evidence type="ECO:0000313" key="8">
    <source>
        <dbReference type="EMBL" id="ANE49562.1"/>
    </source>
</evidence>
<keyword evidence="2 7" id="KW-0001">2Fe-2S</keyword>
<organism evidence="8 9">
    <name type="scientific">Flavisolibacter tropicus</name>
    <dbReference type="NCBI Taxonomy" id="1492898"/>
    <lineage>
        <taxon>Bacteria</taxon>
        <taxon>Pseudomonadati</taxon>
        <taxon>Bacteroidota</taxon>
        <taxon>Chitinophagia</taxon>
        <taxon>Chitinophagales</taxon>
        <taxon>Chitinophagaceae</taxon>
        <taxon>Flavisolibacter</taxon>
    </lineage>
</organism>
<comment type="cofactor">
    <cofactor evidence="6">
        <name>[2Fe-2S] cluster</name>
        <dbReference type="ChEBI" id="CHEBI:190135"/>
    </cofactor>
</comment>
<dbReference type="GO" id="GO:0046872">
    <property type="term" value="F:metal ion binding"/>
    <property type="evidence" value="ECO:0007669"/>
    <property type="project" value="UniProtKB-KW"/>
</dbReference>
<dbReference type="FunFam" id="3.40.30.10:FF:000015">
    <property type="entry name" value="NADH-quinone oxidoreductase subunit E"/>
    <property type="match status" value="1"/>
</dbReference>
<comment type="similarity">
    <text evidence="1">Belongs to the complex I 24 kDa subunit family.</text>
</comment>
<dbReference type="Proteomes" id="UP000077177">
    <property type="component" value="Chromosome"/>
</dbReference>
<gene>
    <name evidence="8" type="ORF">SY85_02640</name>
</gene>
<proteinExistence type="inferred from homology"/>
<sequence>MLSATERTAIDHEVSLLPHKKAAVIEALKIVQKERSWISDDSIEAIAAYLEMSPAEVDSVATFYNLIFRKPVGRHIILLCDSISCYVMGYQDLYKALQSQLEISFGETTLDNRFTLLPNACLGCCDRAPALMIDENLYRNVKTEELETILNQYS</sequence>